<dbReference type="SMR" id="A0A194VU60"/>
<sequence length="93" mass="10066">MAIPSTFRRQIVSVAGNPALAIQGIVADPESVPMETLGVLTAGVEKDEEPWEDTAHLASVFKGVISDDLAKIGKSFEKLDSDFQNIIKHECEL</sequence>
<reference evidence="1" key="1">
    <citation type="submission" date="2014-12" db="EMBL/GenBank/DDBJ databases">
        <title>Genome Sequence of Valsa Canker Pathogens Uncovers a Specific Adaption of Colonization on Woody Bark.</title>
        <authorList>
            <person name="Yin Z."/>
            <person name="Liu H."/>
            <person name="Gao X."/>
            <person name="Li Z."/>
            <person name="Song N."/>
            <person name="Ke X."/>
            <person name="Dai Q."/>
            <person name="Wu Y."/>
            <person name="Sun Y."/>
            <person name="Xu J.-R."/>
            <person name="Kang Z.K."/>
            <person name="Wang L."/>
            <person name="Huang L."/>
        </authorList>
    </citation>
    <scope>NUCLEOTIDE SEQUENCE [LARGE SCALE GENOMIC DNA]</scope>
    <source>
        <strain evidence="1">03-8</strain>
    </source>
</reference>
<accession>A0A194VU60</accession>
<evidence type="ECO:0000313" key="2">
    <source>
        <dbReference type="Proteomes" id="UP000078559"/>
    </source>
</evidence>
<name>A0A194VU60_CYTMA</name>
<dbReference type="AlphaFoldDB" id="A0A194VU60"/>
<proteinExistence type="predicted"/>
<organism evidence="1 2">
    <name type="scientific">Cytospora mali</name>
    <name type="common">Apple Valsa canker fungus</name>
    <name type="synonym">Valsa mali</name>
    <dbReference type="NCBI Taxonomy" id="578113"/>
    <lineage>
        <taxon>Eukaryota</taxon>
        <taxon>Fungi</taxon>
        <taxon>Dikarya</taxon>
        <taxon>Ascomycota</taxon>
        <taxon>Pezizomycotina</taxon>
        <taxon>Sordariomycetes</taxon>
        <taxon>Sordariomycetidae</taxon>
        <taxon>Diaporthales</taxon>
        <taxon>Cytosporaceae</taxon>
        <taxon>Cytospora</taxon>
    </lineage>
</organism>
<protein>
    <submittedName>
        <fullName evidence="1">Uncharacterized protein</fullName>
    </submittedName>
</protein>
<dbReference type="Proteomes" id="UP000078559">
    <property type="component" value="Chromosome 3"/>
</dbReference>
<dbReference type="EMBL" id="CM003100">
    <property type="protein sequence ID" value="KUI67746.1"/>
    <property type="molecule type" value="Genomic_DNA"/>
</dbReference>
<evidence type="ECO:0000313" key="1">
    <source>
        <dbReference type="EMBL" id="KUI67746.1"/>
    </source>
</evidence>
<gene>
    <name evidence="1" type="ORF">VM1G_11466</name>
</gene>
<keyword evidence="2" id="KW-1185">Reference proteome</keyword>